<comment type="caution">
    <text evidence="2">The sequence shown here is derived from an EMBL/GenBank/DDBJ whole genome shotgun (WGS) entry which is preliminary data.</text>
</comment>
<evidence type="ECO:0000313" key="3">
    <source>
        <dbReference type="Proteomes" id="UP001501509"/>
    </source>
</evidence>
<evidence type="ECO:0000256" key="1">
    <source>
        <dbReference type="SAM" id="SignalP"/>
    </source>
</evidence>
<keyword evidence="1" id="KW-0732">Signal</keyword>
<feature type="signal peptide" evidence="1">
    <location>
        <begin position="1"/>
        <end position="28"/>
    </location>
</feature>
<dbReference type="RefSeq" id="WP_344542053.1">
    <property type="nucleotide sequence ID" value="NZ_BAAATD010000004.1"/>
</dbReference>
<feature type="chain" id="PRO_5046575804" description="Secreted protein" evidence="1">
    <location>
        <begin position="29"/>
        <end position="216"/>
    </location>
</feature>
<proteinExistence type="predicted"/>
<keyword evidence="3" id="KW-1185">Reference proteome</keyword>
<reference evidence="2 3" key="1">
    <citation type="journal article" date="2019" name="Int. J. Syst. Evol. Microbiol.">
        <title>The Global Catalogue of Microorganisms (GCM) 10K type strain sequencing project: providing services to taxonomists for standard genome sequencing and annotation.</title>
        <authorList>
            <consortium name="The Broad Institute Genomics Platform"/>
            <consortium name="The Broad Institute Genome Sequencing Center for Infectious Disease"/>
            <person name="Wu L."/>
            <person name="Ma J."/>
        </authorList>
    </citation>
    <scope>NUCLEOTIDE SEQUENCE [LARGE SCALE GENOMIC DNA]</scope>
    <source>
        <strain evidence="2 3">JCM 6833</strain>
    </source>
</reference>
<dbReference type="EMBL" id="BAAATD010000004">
    <property type="protein sequence ID" value="GAA2598237.1"/>
    <property type="molecule type" value="Genomic_DNA"/>
</dbReference>
<accession>A0ABN3PVU7</accession>
<organism evidence="2 3">
    <name type="scientific">Actinomadura fulvescens</name>
    <dbReference type="NCBI Taxonomy" id="46160"/>
    <lineage>
        <taxon>Bacteria</taxon>
        <taxon>Bacillati</taxon>
        <taxon>Actinomycetota</taxon>
        <taxon>Actinomycetes</taxon>
        <taxon>Streptosporangiales</taxon>
        <taxon>Thermomonosporaceae</taxon>
        <taxon>Actinomadura</taxon>
    </lineage>
</organism>
<sequence length="216" mass="20777">MRKLTRNTLAAAAVTTMALGLTAAPAHAATFTVTGGTSITGNASEPLVATVPRTGAFATCDTGTATGTAQNGSGLSGTGIGALNTVAFSDSTTEDGRCPASTGAVGTLTANNTPWGFNVSSESGGVAQGTLTGVKATAVFSDGCNIVATGPGGGGGTINGTYTNSSSELRVLPGGAGSNLVIQSAVGCNVNDAKAGDALELDGAFTITPGLTITQD</sequence>
<name>A0ABN3PVU7_9ACTN</name>
<protein>
    <recommendedName>
        <fullName evidence="4">Secreted protein</fullName>
    </recommendedName>
</protein>
<evidence type="ECO:0000313" key="2">
    <source>
        <dbReference type="EMBL" id="GAA2598237.1"/>
    </source>
</evidence>
<gene>
    <name evidence="2" type="ORF">GCM10010411_34710</name>
</gene>
<evidence type="ECO:0008006" key="4">
    <source>
        <dbReference type="Google" id="ProtNLM"/>
    </source>
</evidence>
<dbReference type="Proteomes" id="UP001501509">
    <property type="component" value="Unassembled WGS sequence"/>
</dbReference>